<feature type="region of interest" description="Disordered" evidence="1">
    <location>
        <begin position="1"/>
        <end position="34"/>
    </location>
</feature>
<evidence type="ECO:0000256" key="1">
    <source>
        <dbReference type="SAM" id="MobiDB-lite"/>
    </source>
</evidence>
<feature type="compositionally biased region" description="Basic and acidic residues" evidence="1">
    <location>
        <begin position="1"/>
        <end position="11"/>
    </location>
</feature>
<name>L5KLT2_PTEAL</name>
<dbReference type="STRING" id="9402.L5KLT2"/>
<evidence type="ECO:0000313" key="2">
    <source>
        <dbReference type="EMBL" id="ELK12272.1"/>
    </source>
</evidence>
<proteinExistence type="predicted"/>
<reference evidence="3" key="1">
    <citation type="journal article" date="2013" name="Science">
        <title>Comparative analysis of bat genomes provides insight into the evolution of flight and immunity.</title>
        <authorList>
            <person name="Zhang G."/>
            <person name="Cowled C."/>
            <person name="Shi Z."/>
            <person name="Huang Z."/>
            <person name="Bishop-Lilly K.A."/>
            <person name="Fang X."/>
            <person name="Wynne J.W."/>
            <person name="Xiong Z."/>
            <person name="Baker M.L."/>
            <person name="Zhao W."/>
            <person name="Tachedjian M."/>
            <person name="Zhu Y."/>
            <person name="Zhou P."/>
            <person name="Jiang X."/>
            <person name="Ng J."/>
            <person name="Yang L."/>
            <person name="Wu L."/>
            <person name="Xiao J."/>
            <person name="Feng Y."/>
            <person name="Chen Y."/>
            <person name="Sun X."/>
            <person name="Zhang Y."/>
            <person name="Marsh G.A."/>
            <person name="Crameri G."/>
            <person name="Broder C.C."/>
            <person name="Frey K.G."/>
            <person name="Wang L.F."/>
            <person name="Wang J."/>
        </authorList>
    </citation>
    <scope>NUCLEOTIDE SEQUENCE [LARGE SCALE GENOMIC DNA]</scope>
</reference>
<keyword evidence="3" id="KW-1185">Reference proteome</keyword>
<dbReference type="Proteomes" id="UP000010552">
    <property type="component" value="Unassembled WGS sequence"/>
</dbReference>
<organism evidence="2 3">
    <name type="scientific">Pteropus alecto</name>
    <name type="common">Black flying fox</name>
    <dbReference type="NCBI Taxonomy" id="9402"/>
    <lineage>
        <taxon>Eukaryota</taxon>
        <taxon>Metazoa</taxon>
        <taxon>Chordata</taxon>
        <taxon>Craniata</taxon>
        <taxon>Vertebrata</taxon>
        <taxon>Euteleostomi</taxon>
        <taxon>Mammalia</taxon>
        <taxon>Eutheria</taxon>
        <taxon>Laurasiatheria</taxon>
        <taxon>Chiroptera</taxon>
        <taxon>Yinpterochiroptera</taxon>
        <taxon>Pteropodoidea</taxon>
        <taxon>Pteropodidae</taxon>
        <taxon>Pteropodinae</taxon>
        <taxon>Pteropus</taxon>
    </lineage>
</organism>
<dbReference type="EMBL" id="KB030661">
    <property type="protein sequence ID" value="ELK12272.1"/>
    <property type="molecule type" value="Genomic_DNA"/>
</dbReference>
<gene>
    <name evidence="2" type="ORF">PAL_GLEAN10014580</name>
</gene>
<dbReference type="AlphaFoldDB" id="L5KLT2"/>
<evidence type="ECO:0000313" key="3">
    <source>
        <dbReference type="Proteomes" id="UP000010552"/>
    </source>
</evidence>
<dbReference type="InParanoid" id="L5KLT2"/>
<accession>L5KLT2</accession>
<sequence length="236" mass="25633">MECGLELKEEGGPFSSPGTSDRQQSPDEPCSATSWNTYQGSASELFVDAVARTADELEAANLPPSKRRKADATWVEVADVLSADPEQVVCTHSGTWCLPRTLHLHAIQHPDREAPSDACPARGWSKAEPCPQDSALVTEEALLTLNFGFYRVRPTPPLPTVPQSSVHRCVSCETISFEMLGDARAKSCTRRMRCSLRGERQGPRCPRGPEPSKAHVTAAVTWTRKAGGACGGCRWT</sequence>
<protein>
    <submittedName>
        <fullName evidence="2">Protein ALO17</fullName>
    </submittedName>
</protein>